<dbReference type="Proteomes" id="UP001458880">
    <property type="component" value="Unassembled WGS sequence"/>
</dbReference>
<feature type="compositionally biased region" description="Polar residues" evidence="1">
    <location>
        <begin position="153"/>
        <end position="165"/>
    </location>
</feature>
<reference evidence="2 3" key="1">
    <citation type="journal article" date="2024" name="BMC Genomics">
        <title>De novo assembly and annotation of Popillia japonica's genome with initial clues to its potential as an invasive pest.</title>
        <authorList>
            <person name="Cucini C."/>
            <person name="Boschi S."/>
            <person name="Funari R."/>
            <person name="Cardaioli E."/>
            <person name="Iannotti N."/>
            <person name="Marturano G."/>
            <person name="Paoli F."/>
            <person name="Bruttini M."/>
            <person name="Carapelli A."/>
            <person name="Frati F."/>
            <person name="Nardi F."/>
        </authorList>
    </citation>
    <scope>NUCLEOTIDE SEQUENCE [LARGE SCALE GENOMIC DNA]</scope>
    <source>
        <strain evidence="2">DMR45628</strain>
    </source>
</reference>
<keyword evidence="3" id="KW-1185">Reference proteome</keyword>
<sequence length="185" mass="21181">MLKMILKKLKMDLIEKDNLRFEDLNIIKSIIEEVEGKALRSRSWKCSSNGGQKKTCNCERRKKLSYSDSLINRYKKIHPPKCNGGLHKSLDDYLEKAALNQTRSFHNVIRSEGNLYLDFYENADSGENADANSVKSLQDIGFKDGKKKKNIKYSSVNIEDTVQRSNSDHSGKHRESVKKGVKEVL</sequence>
<comment type="caution">
    <text evidence="2">The sequence shown here is derived from an EMBL/GenBank/DDBJ whole genome shotgun (WGS) entry which is preliminary data.</text>
</comment>
<dbReference type="AlphaFoldDB" id="A0AAW1JEV1"/>
<dbReference type="EMBL" id="JASPKY010000407">
    <property type="protein sequence ID" value="KAK9701782.1"/>
    <property type="molecule type" value="Genomic_DNA"/>
</dbReference>
<name>A0AAW1JEV1_POPJA</name>
<organism evidence="2 3">
    <name type="scientific">Popillia japonica</name>
    <name type="common">Japanese beetle</name>
    <dbReference type="NCBI Taxonomy" id="7064"/>
    <lineage>
        <taxon>Eukaryota</taxon>
        <taxon>Metazoa</taxon>
        <taxon>Ecdysozoa</taxon>
        <taxon>Arthropoda</taxon>
        <taxon>Hexapoda</taxon>
        <taxon>Insecta</taxon>
        <taxon>Pterygota</taxon>
        <taxon>Neoptera</taxon>
        <taxon>Endopterygota</taxon>
        <taxon>Coleoptera</taxon>
        <taxon>Polyphaga</taxon>
        <taxon>Scarabaeiformia</taxon>
        <taxon>Scarabaeidae</taxon>
        <taxon>Rutelinae</taxon>
        <taxon>Popillia</taxon>
    </lineage>
</organism>
<evidence type="ECO:0000313" key="2">
    <source>
        <dbReference type="EMBL" id="KAK9701782.1"/>
    </source>
</evidence>
<gene>
    <name evidence="2" type="ORF">QE152_g30372</name>
</gene>
<feature type="compositionally biased region" description="Basic and acidic residues" evidence="1">
    <location>
        <begin position="166"/>
        <end position="185"/>
    </location>
</feature>
<accession>A0AAW1JEV1</accession>
<evidence type="ECO:0000256" key="1">
    <source>
        <dbReference type="SAM" id="MobiDB-lite"/>
    </source>
</evidence>
<feature type="region of interest" description="Disordered" evidence="1">
    <location>
        <begin position="153"/>
        <end position="185"/>
    </location>
</feature>
<protein>
    <submittedName>
        <fullName evidence="2">Uncharacterized protein</fullName>
    </submittedName>
</protein>
<evidence type="ECO:0000313" key="3">
    <source>
        <dbReference type="Proteomes" id="UP001458880"/>
    </source>
</evidence>
<proteinExistence type="predicted"/>